<accession>A0A849IEV9</accession>
<protein>
    <submittedName>
        <fullName evidence="8">OmpA family protein</fullName>
    </submittedName>
</protein>
<dbReference type="PANTHER" id="PTHR30329">
    <property type="entry name" value="STATOR ELEMENT OF FLAGELLAR MOTOR COMPLEX"/>
    <property type="match status" value="1"/>
</dbReference>
<dbReference type="InterPro" id="IPR006664">
    <property type="entry name" value="OMP_bac"/>
</dbReference>
<feature type="chain" id="PRO_5032850755" evidence="6">
    <location>
        <begin position="24"/>
        <end position="182"/>
    </location>
</feature>
<dbReference type="Pfam" id="PF00691">
    <property type="entry name" value="OmpA"/>
    <property type="match status" value="1"/>
</dbReference>
<comment type="caution">
    <text evidence="8">The sequence shown here is derived from an EMBL/GenBank/DDBJ whole genome shotgun (WGS) entry which is preliminary data.</text>
</comment>
<evidence type="ECO:0000256" key="1">
    <source>
        <dbReference type="ARBA" id="ARBA00004442"/>
    </source>
</evidence>
<keyword evidence="6" id="KW-0732">Signal</keyword>
<dbReference type="EMBL" id="JABEPP010000006">
    <property type="protein sequence ID" value="NNM74640.1"/>
    <property type="molecule type" value="Genomic_DNA"/>
</dbReference>
<evidence type="ECO:0000256" key="5">
    <source>
        <dbReference type="SAM" id="MobiDB-lite"/>
    </source>
</evidence>
<keyword evidence="3" id="KW-0998">Cell outer membrane</keyword>
<dbReference type="PANTHER" id="PTHR30329:SF21">
    <property type="entry name" value="LIPOPROTEIN YIAD-RELATED"/>
    <property type="match status" value="1"/>
</dbReference>
<evidence type="ECO:0000313" key="8">
    <source>
        <dbReference type="EMBL" id="NNM74640.1"/>
    </source>
</evidence>
<dbReference type="PROSITE" id="PS51123">
    <property type="entry name" value="OMPA_2"/>
    <property type="match status" value="1"/>
</dbReference>
<keyword evidence="2 4" id="KW-0472">Membrane</keyword>
<feature type="signal peptide" evidence="6">
    <location>
        <begin position="1"/>
        <end position="23"/>
    </location>
</feature>
<dbReference type="RefSeq" id="WP_171220103.1">
    <property type="nucleotide sequence ID" value="NZ_JABEPP010000006.1"/>
</dbReference>
<gene>
    <name evidence="8" type="ORF">HJG44_19965</name>
</gene>
<dbReference type="Gene3D" id="3.30.1330.60">
    <property type="entry name" value="OmpA-like domain"/>
    <property type="match status" value="1"/>
</dbReference>
<evidence type="ECO:0000256" key="6">
    <source>
        <dbReference type="SAM" id="SignalP"/>
    </source>
</evidence>
<evidence type="ECO:0000313" key="9">
    <source>
        <dbReference type="Proteomes" id="UP000564885"/>
    </source>
</evidence>
<feature type="region of interest" description="Disordered" evidence="5">
    <location>
        <begin position="157"/>
        <end position="182"/>
    </location>
</feature>
<dbReference type="InterPro" id="IPR006665">
    <property type="entry name" value="OmpA-like"/>
</dbReference>
<dbReference type="GO" id="GO:0009279">
    <property type="term" value="C:cell outer membrane"/>
    <property type="evidence" value="ECO:0007669"/>
    <property type="project" value="UniProtKB-SubCell"/>
</dbReference>
<evidence type="ECO:0000256" key="3">
    <source>
        <dbReference type="ARBA" id="ARBA00023237"/>
    </source>
</evidence>
<dbReference type="InterPro" id="IPR050330">
    <property type="entry name" value="Bact_OuterMem_StrucFunc"/>
</dbReference>
<evidence type="ECO:0000256" key="2">
    <source>
        <dbReference type="ARBA" id="ARBA00023136"/>
    </source>
</evidence>
<organism evidence="8 9">
    <name type="scientific">Enterovirga aerilata</name>
    <dbReference type="NCBI Taxonomy" id="2730920"/>
    <lineage>
        <taxon>Bacteria</taxon>
        <taxon>Pseudomonadati</taxon>
        <taxon>Pseudomonadota</taxon>
        <taxon>Alphaproteobacteria</taxon>
        <taxon>Hyphomicrobiales</taxon>
        <taxon>Methylobacteriaceae</taxon>
        <taxon>Enterovirga</taxon>
    </lineage>
</organism>
<keyword evidence="9" id="KW-1185">Reference proteome</keyword>
<sequence>MCSKILFPLAALAAAGLGQSAFAQANPRPAYKASDIVSHFAPQPDLGPPRALCIGTESECAKAIAPKPKPAGNFDLVVNFEYNSATLTKAAKSNLDEFAKALKDPRLGSAAFLVEGHTDGKGSDEFNLDLSTRRANAVVEYLTAQGVDTARLEAKGYGKQKPIGGNPLASTNRRVETRLRTE</sequence>
<feature type="compositionally biased region" description="Basic and acidic residues" evidence="5">
    <location>
        <begin position="173"/>
        <end position="182"/>
    </location>
</feature>
<name>A0A849IEV9_9HYPH</name>
<dbReference type="SUPFAM" id="SSF103088">
    <property type="entry name" value="OmpA-like"/>
    <property type="match status" value="1"/>
</dbReference>
<proteinExistence type="predicted"/>
<dbReference type="AlphaFoldDB" id="A0A849IEV9"/>
<evidence type="ECO:0000256" key="4">
    <source>
        <dbReference type="PROSITE-ProRule" id="PRU00473"/>
    </source>
</evidence>
<feature type="domain" description="OmpA-like" evidence="7">
    <location>
        <begin position="67"/>
        <end position="182"/>
    </location>
</feature>
<reference evidence="8 9" key="1">
    <citation type="submission" date="2020-04" db="EMBL/GenBank/DDBJ databases">
        <title>Enterovirga sp. isolate from soil.</title>
        <authorList>
            <person name="Chea S."/>
            <person name="Kim D.-U."/>
        </authorList>
    </citation>
    <scope>NUCLEOTIDE SEQUENCE [LARGE SCALE GENOMIC DNA]</scope>
    <source>
        <strain evidence="8 9">DB1703</strain>
    </source>
</reference>
<dbReference type="CDD" id="cd07185">
    <property type="entry name" value="OmpA_C-like"/>
    <property type="match status" value="1"/>
</dbReference>
<comment type="subcellular location">
    <subcellularLocation>
        <location evidence="1">Cell outer membrane</location>
    </subcellularLocation>
</comment>
<dbReference type="PRINTS" id="PR01021">
    <property type="entry name" value="OMPADOMAIN"/>
</dbReference>
<dbReference type="Proteomes" id="UP000564885">
    <property type="component" value="Unassembled WGS sequence"/>
</dbReference>
<evidence type="ECO:0000259" key="7">
    <source>
        <dbReference type="PROSITE" id="PS51123"/>
    </source>
</evidence>
<dbReference type="InterPro" id="IPR036737">
    <property type="entry name" value="OmpA-like_sf"/>
</dbReference>